<dbReference type="HOGENOM" id="CLU_1331132_0_0_9"/>
<name>U2KY52_9FIRM</name>
<dbReference type="AlphaFoldDB" id="U2KY52"/>
<gene>
    <name evidence="1" type="ORF">RUMCAL_00289</name>
</gene>
<proteinExistence type="predicted"/>
<reference evidence="1 2" key="1">
    <citation type="submission" date="2013-07" db="EMBL/GenBank/DDBJ databases">
        <authorList>
            <person name="Weinstock G."/>
            <person name="Sodergren E."/>
            <person name="Wylie T."/>
            <person name="Fulton L."/>
            <person name="Fulton R."/>
            <person name="Fronick C."/>
            <person name="O'Laughlin M."/>
            <person name="Godfrey J."/>
            <person name="Miner T."/>
            <person name="Herter B."/>
            <person name="Appelbaum E."/>
            <person name="Cordes M."/>
            <person name="Lek S."/>
            <person name="Wollam A."/>
            <person name="Pepin K.H."/>
            <person name="Palsikar V.B."/>
            <person name="Mitreva M."/>
            <person name="Wilson R.K."/>
        </authorList>
    </citation>
    <scope>NUCLEOTIDE SEQUENCE [LARGE SCALE GENOMIC DNA]</scope>
    <source>
        <strain evidence="1 2">ATCC 27760</strain>
    </source>
</reference>
<protein>
    <submittedName>
        <fullName evidence="1">Uncharacterized protein</fullName>
    </submittedName>
</protein>
<sequence>MEKSIFVRNSMVIIMRIEVGQKYQVTSGIDKGSVIEVTDKYEVCGRIRYIYEVMPGGCDNEYWFDTFSSSDADSIFAECLSLSPCDQFKQDTQMEFEVGARYKVIDGVDTLMTLYKQKRLRYYISGDTCYKIADTNQKAVAWSNPSELYESECVLNMKTDVMKWMEQAIQTIQSGIADKLTKNNITIYRVKDIIRIDIKGEVQIAK</sequence>
<dbReference type="STRING" id="411473.RUMCAL_00289"/>
<keyword evidence="2" id="KW-1185">Reference proteome</keyword>
<evidence type="ECO:0000313" key="1">
    <source>
        <dbReference type="EMBL" id="ERJ97217.1"/>
    </source>
</evidence>
<organism evidence="1 2">
    <name type="scientific">Ruminococcus callidus ATCC 27760</name>
    <dbReference type="NCBI Taxonomy" id="411473"/>
    <lineage>
        <taxon>Bacteria</taxon>
        <taxon>Bacillati</taxon>
        <taxon>Bacillota</taxon>
        <taxon>Clostridia</taxon>
        <taxon>Eubacteriales</taxon>
        <taxon>Oscillospiraceae</taxon>
        <taxon>Ruminococcus</taxon>
    </lineage>
</organism>
<evidence type="ECO:0000313" key="2">
    <source>
        <dbReference type="Proteomes" id="UP000016662"/>
    </source>
</evidence>
<dbReference type="PATRIC" id="fig|411473.3.peg.234"/>
<accession>U2KY52</accession>
<dbReference type="Proteomes" id="UP000016662">
    <property type="component" value="Unassembled WGS sequence"/>
</dbReference>
<comment type="caution">
    <text evidence="1">The sequence shown here is derived from an EMBL/GenBank/DDBJ whole genome shotgun (WGS) entry which is preliminary data.</text>
</comment>
<dbReference type="EMBL" id="AWVF01000031">
    <property type="protein sequence ID" value="ERJ97217.1"/>
    <property type="molecule type" value="Genomic_DNA"/>
</dbReference>